<gene>
    <name evidence="1" type="ORF">DHETER_LOCUS10249</name>
</gene>
<dbReference type="EMBL" id="CAJVPU010019620">
    <property type="protein sequence ID" value="CAG8672522.1"/>
    <property type="molecule type" value="Genomic_DNA"/>
</dbReference>
<comment type="caution">
    <text evidence="1">The sequence shown here is derived from an EMBL/GenBank/DDBJ whole genome shotgun (WGS) entry which is preliminary data.</text>
</comment>
<organism evidence="1 2">
    <name type="scientific">Dentiscutata heterogama</name>
    <dbReference type="NCBI Taxonomy" id="1316150"/>
    <lineage>
        <taxon>Eukaryota</taxon>
        <taxon>Fungi</taxon>
        <taxon>Fungi incertae sedis</taxon>
        <taxon>Mucoromycota</taxon>
        <taxon>Glomeromycotina</taxon>
        <taxon>Glomeromycetes</taxon>
        <taxon>Diversisporales</taxon>
        <taxon>Gigasporaceae</taxon>
        <taxon>Dentiscutata</taxon>
    </lineage>
</organism>
<protein>
    <submittedName>
        <fullName evidence="1">15302_t:CDS:1</fullName>
    </submittedName>
</protein>
<evidence type="ECO:0000313" key="2">
    <source>
        <dbReference type="Proteomes" id="UP000789702"/>
    </source>
</evidence>
<feature type="non-terminal residue" evidence="1">
    <location>
        <position position="1"/>
    </location>
</feature>
<proteinExistence type="predicted"/>
<feature type="non-terminal residue" evidence="1">
    <location>
        <position position="55"/>
    </location>
</feature>
<keyword evidence="2" id="KW-1185">Reference proteome</keyword>
<accession>A0ACA9NS64</accession>
<evidence type="ECO:0000313" key="1">
    <source>
        <dbReference type="EMBL" id="CAG8672522.1"/>
    </source>
</evidence>
<sequence>LNGWLMSSRLLAEINQAKENINHVIKVTTNYRTKTVIMYTRSMSSVFFGVFRYGV</sequence>
<reference evidence="1" key="1">
    <citation type="submission" date="2021-06" db="EMBL/GenBank/DDBJ databases">
        <authorList>
            <person name="Kallberg Y."/>
            <person name="Tangrot J."/>
            <person name="Rosling A."/>
        </authorList>
    </citation>
    <scope>NUCLEOTIDE SEQUENCE</scope>
    <source>
        <strain evidence="1">IL203A</strain>
    </source>
</reference>
<dbReference type="Proteomes" id="UP000789702">
    <property type="component" value="Unassembled WGS sequence"/>
</dbReference>
<name>A0ACA9NS64_9GLOM</name>